<keyword evidence="12 20" id="KW-0862">Zinc</keyword>
<dbReference type="GO" id="GO:0008296">
    <property type="term" value="F:3'-5'-DNA exonuclease activity"/>
    <property type="evidence" value="ECO:0007669"/>
    <property type="project" value="TreeGrafter"/>
</dbReference>
<dbReference type="Gene3D" id="3.90.1600.10">
    <property type="entry name" value="Palm domain of DNA polymerase"/>
    <property type="match status" value="2"/>
</dbReference>
<evidence type="ECO:0000256" key="17">
    <source>
        <dbReference type="ARBA" id="ARBA00023125"/>
    </source>
</evidence>
<sequence length="1027" mass="115069">MHSANKRPGGAPPPPAKRRSGADDDDFDDMDLDGMLEDEEEMMADEEGPPEPLEDDAAGAAEADVPQSERWKRPDLPPLDPATDGLDFQQIDADYTVASMLPEFATPLCAGEQRAASVRFYGVTKGGNSVTAHVHGFLPYFFVRAWPGFKPEDCEPFRQKLNARLKSGKEPVLNPVVMVRPCQKKSIMNYSFGQQSVFLRIVTCLPSLVSTARRLLEQGMSLPSGGAHSFETYESNWAYVMRFMVDRDIQGMSWLSLTAGKWRARPWTSEGTGHATTSQLEADLFFSDLVAHQPEGEWLGMAPMRILSFDIECAGRPSVFPDATQDPVIQIANHVCLQGETKPRIKNIFTLDTCSAISGAQVLPFEKEAELLAKWQQFLVASDADIITGYNIANFDLPYLLLRAETLKVGTFPYLGRIKGMKTRVKDKMFQSKQTGTRESKEINIEGRVQFDMLQVLQRDHKLSSYSLNSVCAHFLGEQKEDQKEDVHHSIISELQAGNADTRRRLAVYCLKDAYLPQRLLQKLMCLINYSEMARVCGVPLNYLLTRGQQIKVMSQLYRKAKTVGCLLPAHKQGEGDKYEGATVIEPKKGFYREPILEELLGARKKAKADMKAEKAKGKDMDPLTYAVYDGRQLALKVSANSVYGFTGAQVGQLPCLEISSSVTGFGRQMIEQTKEYVEANYNVAKGYEHDAVVIYGDTDSVMIKFGTDSLAEAMRLGEEAAARVTQTFIQPIKLEFEKCYHPYLLMNKKRRALARCGRSREIAGDCGRYAGLLWTSTAKHDYMDCKGIETVRRDNCELVKDVVDTSLRNILIEGEPDKAISHIAKLLMNEMDMGKLVISKALVGDRIPYVMVKGAAKAKAWEKAEDPIFVLDNNIPLDTDWYLEHQLSEPIKRLFDPLVDDVKLQVLSGEHTRKIKKVMPTTGGLMGMVTVSVRCLGCRAVLKSGGALCANCTHREAEVYMEKLRHLSACEKRFWQIMVQCQRITGDNYKDVLGIARDSPIYYQMKKVQKDLNEARETISRFGVPV</sequence>
<dbReference type="CDD" id="cd05777">
    <property type="entry name" value="DNA_polB_delta_exo"/>
    <property type="match status" value="1"/>
</dbReference>
<dbReference type="InterPro" id="IPR043502">
    <property type="entry name" value="DNA/RNA_pol_sf"/>
</dbReference>
<keyword evidence="26" id="KW-1185">Reference proteome</keyword>
<feature type="region of interest" description="Disordered" evidence="21">
    <location>
        <begin position="1"/>
        <end position="86"/>
    </location>
</feature>
<dbReference type="GO" id="GO:0003887">
    <property type="term" value="F:DNA-directed DNA polymerase activity"/>
    <property type="evidence" value="ECO:0007669"/>
    <property type="project" value="UniProtKB-KW"/>
</dbReference>
<dbReference type="InterPro" id="IPR017964">
    <property type="entry name" value="DNA-dir_DNA_pol_B_CS"/>
</dbReference>
<dbReference type="Proteomes" id="UP000013827">
    <property type="component" value="Unassembled WGS sequence"/>
</dbReference>
<dbReference type="RefSeq" id="XP_005769975.1">
    <property type="nucleotide sequence ID" value="XM_005769918.1"/>
</dbReference>
<keyword evidence="15 20" id="KW-0408">Iron</keyword>
<feature type="domain" description="C4-type zinc-finger of DNA polymerase delta" evidence="24">
    <location>
        <begin position="936"/>
        <end position="1005"/>
    </location>
</feature>
<dbReference type="InterPro" id="IPR012337">
    <property type="entry name" value="RNaseH-like_sf"/>
</dbReference>
<dbReference type="SUPFAM" id="SSF53098">
    <property type="entry name" value="Ribonuclease H-like"/>
    <property type="match status" value="1"/>
</dbReference>
<dbReference type="SMART" id="SM00486">
    <property type="entry name" value="POLBc"/>
    <property type="match status" value="1"/>
</dbReference>
<evidence type="ECO:0000259" key="23">
    <source>
        <dbReference type="Pfam" id="PF03104"/>
    </source>
</evidence>
<keyword evidence="7 20" id="KW-0235">DNA replication</keyword>
<reference evidence="26" key="1">
    <citation type="journal article" date="2013" name="Nature">
        <title>Pan genome of the phytoplankton Emiliania underpins its global distribution.</title>
        <authorList>
            <person name="Read B.A."/>
            <person name="Kegel J."/>
            <person name="Klute M.J."/>
            <person name="Kuo A."/>
            <person name="Lefebvre S.C."/>
            <person name="Maumus F."/>
            <person name="Mayer C."/>
            <person name="Miller J."/>
            <person name="Monier A."/>
            <person name="Salamov A."/>
            <person name="Young J."/>
            <person name="Aguilar M."/>
            <person name="Claverie J.M."/>
            <person name="Frickenhaus S."/>
            <person name="Gonzalez K."/>
            <person name="Herman E.K."/>
            <person name="Lin Y.C."/>
            <person name="Napier J."/>
            <person name="Ogata H."/>
            <person name="Sarno A.F."/>
            <person name="Shmutz J."/>
            <person name="Schroeder D."/>
            <person name="de Vargas C."/>
            <person name="Verret F."/>
            <person name="von Dassow P."/>
            <person name="Valentin K."/>
            <person name="Van de Peer Y."/>
            <person name="Wheeler G."/>
            <person name="Dacks J.B."/>
            <person name="Delwiche C.F."/>
            <person name="Dyhrman S.T."/>
            <person name="Glockner G."/>
            <person name="John U."/>
            <person name="Richards T."/>
            <person name="Worden A.Z."/>
            <person name="Zhang X."/>
            <person name="Grigoriev I.V."/>
            <person name="Allen A.E."/>
            <person name="Bidle K."/>
            <person name="Borodovsky M."/>
            <person name="Bowler C."/>
            <person name="Brownlee C."/>
            <person name="Cock J.M."/>
            <person name="Elias M."/>
            <person name="Gladyshev V.N."/>
            <person name="Groth M."/>
            <person name="Guda C."/>
            <person name="Hadaegh A."/>
            <person name="Iglesias-Rodriguez M.D."/>
            <person name="Jenkins J."/>
            <person name="Jones B.M."/>
            <person name="Lawson T."/>
            <person name="Leese F."/>
            <person name="Lindquist E."/>
            <person name="Lobanov A."/>
            <person name="Lomsadze A."/>
            <person name="Malik S.B."/>
            <person name="Marsh M.E."/>
            <person name="Mackinder L."/>
            <person name="Mock T."/>
            <person name="Mueller-Roeber B."/>
            <person name="Pagarete A."/>
            <person name="Parker M."/>
            <person name="Probert I."/>
            <person name="Quesneville H."/>
            <person name="Raines C."/>
            <person name="Rensing S.A."/>
            <person name="Riano-Pachon D.M."/>
            <person name="Richier S."/>
            <person name="Rokitta S."/>
            <person name="Shiraiwa Y."/>
            <person name="Soanes D.M."/>
            <person name="van der Giezen M."/>
            <person name="Wahlund T.M."/>
            <person name="Williams B."/>
            <person name="Wilson W."/>
            <person name="Wolfe G."/>
            <person name="Wurch L.L."/>
        </authorList>
    </citation>
    <scope>NUCLEOTIDE SEQUENCE</scope>
</reference>
<dbReference type="GO" id="GO:0000166">
    <property type="term" value="F:nucleotide binding"/>
    <property type="evidence" value="ECO:0007669"/>
    <property type="project" value="InterPro"/>
</dbReference>
<evidence type="ECO:0000256" key="2">
    <source>
        <dbReference type="ARBA" id="ARBA00004123"/>
    </source>
</evidence>
<keyword evidence="16 20" id="KW-0411">Iron-sulfur</keyword>
<evidence type="ECO:0000256" key="6">
    <source>
        <dbReference type="ARBA" id="ARBA00022695"/>
    </source>
</evidence>
<evidence type="ECO:0000256" key="12">
    <source>
        <dbReference type="ARBA" id="ARBA00022833"/>
    </source>
</evidence>
<evidence type="ECO:0000256" key="21">
    <source>
        <dbReference type="SAM" id="MobiDB-lite"/>
    </source>
</evidence>
<keyword evidence="18 20" id="KW-0539">Nucleus</keyword>
<dbReference type="EC" id="2.7.7.7" evidence="20"/>
<feature type="domain" description="DNA-directed DNA polymerase family B exonuclease" evidence="23">
    <location>
        <begin position="231"/>
        <end position="471"/>
    </location>
</feature>
<dbReference type="PANTHER" id="PTHR10322">
    <property type="entry name" value="DNA POLYMERASE CATALYTIC SUBUNIT"/>
    <property type="match status" value="1"/>
</dbReference>
<keyword evidence="9 20" id="KW-0479">Metal-binding</keyword>
<dbReference type="Gene3D" id="1.10.132.60">
    <property type="entry name" value="DNA polymerase family B, C-terminal domain"/>
    <property type="match status" value="2"/>
</dbReference>
<evidence type="ECO:0000259" key="22">
    <source>
        <dbReference type="Pfam" id="PF00136"/>
    </source>
</evidence>
<dbReference type="GO" id="GO:0045004">
    <property type="term" value="P:DNA replication proofreading"/>
    <property type="evidence" value="ECO:0007669"/>
    <property type="project" value="TreeGrafter"/>
</dbReference>
<feature type="domain" description="DNA-directed DNA polymerase family B multifunctional" evidence="22">
    <location>
        <begin position="596"/>
        <end position="842"/>
    </location>
</feature>
<evidence type="ECO:0000256" key="15">
    <source>
        <dbReference type="ARBA" id="ARBA00023004"/>
    </source>
</evidence>
<evidence type="ECO:0000313" key="25">
    <source>
        <dbReference type="EnsemblProtists" id="EOD17546"/>
    </source>
</evidence>
<dbReference type="GO" id="GO:0008270">
    <property type="term" value="F:zinc ion binding"/>
    <property type="evidence" value="ECO:0007669"/>
    <property type="project" value="UniProtKB-KW"/>
</dbReference>
<keyword evidence="17 20" id="KW-0238">DNA-binding</keyword>
<dbReference type="GO" id="GO:0006287">
    <property type="term" value="P:base-excision repair, gap-filling"/>
    <property type="evidence" value="ECO:0007669"/>
    <property type="project" value="TreeGrafter"/>
</dbReference>
<name>A0A0D3J211_EMIH1</name>
<dbReference type="eggNOG" id="KOG0969">
    <property type="taxonomic scope" value="Eukaryota"/>
</dbReference>
<dbReference type="PROSITE" id="PS00116">
    <property type="entry name" value="DNA_POLYMERASE_B"/>
    <property type="match status" value="1"/>
</dbReference>
<organism evidence="25 26">
    <name type="scientific">Emiliania huxleyi (strain CCMP1516)</name>
    <dbReference type="NCBI Taxonomy" id="280463"/>
    <lineage>
        <taxon>Eukaryota</taxon>
        <taxon>Haptista</taxon>
        <taxon>Haptophyta</taxon>
        <taxon>Prymnesiophyceae</taxon>
        <taxon>Isochrysidales</taxon>
        <taxon>Noelaerhabdaceae</taxon>
        <taxon>Emiliania</taxon>
    </lineage>
</organism>
<keyword evidence="6 20" id="KW-0548">Nucleotidyltransferase</keyword>
<keyword evidence="14 20" id="KW-0239">DNA-directed DNA polymerase</keyword>
<comment type="cofactor">
    <cofactor evidence="1 20">
        <name>[4Fe-4S] cluster</name>
        <dbReference type="ChEBI" id="CHEBI:49883"/>
    </cofactor>
</comment>
<dbReference type="InterPro" id="IPR050240">
    <property type="entry name" value="DNA_pol_type-B"/>
</dbReference>
<dbReference type="AlphaFoldDB" id="A0A0D3J211"/>
<evidence type="ECO:0000256" key="13">
    <source>
        <dbReference type="ARBA" id="ARBA00022839"/>
    </source>
</evidence>
<feature type="domain" description="DNA-directed DNA polymerase family B multifunctional" evidence="22">
    <location>
        <begin position="844"/>
        <end position="898"/>
    </location>
</feature>
<dbReference type="GO" id="GO:0051539">
    <property type="term" value="F:4 iron, 4 sulfur cluster binding"/>
    <property type="evidence" value="ECO:0007669"/>
    <property type="project" value="UniProtKB-KW"/>
</dbReference>
<proteinExistence type="inferred from homology"/>
<dbReference type="GeneID" id="17263696"/>
<comment type="similarity">
    <text evidence="3 20">Belongs to the DNA polymerase type-B family.</text>
</comment>
<evidence type="ECO:0000313" key="26">
    <source>
        <dbReference type="Proteomes" id="UP000013827"/>
    </source>
</evidence>
<evidence type="ECO:0000256" key="16">
    <source>
        <dbReference type="ARBA" id="ARBA00023014"/>
    </source>
</evidence>
<evidence type="ECO:0000256" key="4">
    <source>
        <dbReference type="ARBA" id="ARBA00022485"/>
    </source>
</evidence>
<comment type="catalytic activity">
    <reaction evidence="19 20">
        <text>DNA(n) + a 2'-deoxyribonucleoside 5'-triphosphate = DNA(n+1) + diphosphate</text>
        <dbReference type="Rhea" id="RHEA:22508"/>
        <dbReference type="Rhea" id="RHEA-COMP:17339"/>
        <dbReference type="Rhea" id="RHEA-COMP:17340"/>
        <dbReference type="ChEBI" id="CHEBI:33019"/>
        <dbReference type="ChEBI" id="CHEBI:61560"/>
        <dbReference type="ChEBI" id="CHEBI:173112"/>
        <dbReference type="EC" id="2.7.7.7"/>
    </reaction>
</comment>
<dbReference type="InterPro" id="IPR006172">
    <property type="entry name" value="DNA-dir_DNA_pol_B"/>
</dbReference>
<dbReference type="Pfam" id="PF14260">
    <property type="entry name" value="zf-C4pol"/>
    <property type="match status" value="1"/>
</dbReference>
<dbReference type="KEGG" id="ehx:EMIHUDRAFT_558173"/>
<dbReference type="Gene3D" id="3.30.420.10">
    <property type="entry name" value="Ribonuclease H-like superfamily/Ribonuclease H"/>
    <property type="match status" value="1"/>
</dbReference>
<dbReference type="STRING" id="2903.R1E3G9"/>
<evidence type="ECO:0000256" key="18">
    <source>
        <dbReference type="ARBA" id="ARBA00023242"/>
    </source>
</evidence>
<dbReference type="GO" id="GO:0003677">
    <property type="term" value="F:DNA binding"/>
    <property type="evidence" value="ECO:0007669"/>
    <property type="project" value="UniProtKB-KW"/>
</dbReference>
<keyword evidence="13" id="KW-0269">Exonuclease</keyword>
<dbReference type="FunFam" id="3.30.420.10:FF:000004">
    <property type="entry name" value="DNA polymerase"/>
    <property type="match status" value="1"/>
</dbReference>
<dbReference type="InterPro" id="IPR042087">
    <property type="entry name" value="DNA_pol_B_thumb"/>
</dbReference>
<dbReference type="EnsemblProtists" id="EOD17546">
    <property type="protein sequence ID" value="EOD17546"/>
    <property type="gene ID" value="EMIHUDRAFT_558173"/>
</dbReference>
<dbReference type="SUPFAM" id="SSF56672">
    <property type="entry name" value="DNA/RNA polymerases"/>
    <property type="match status" value="1"/>
</dbReference>
<dbReference type="InterPro" id="IPR036397">
    <property type="entry name" value="RNaseH_sf"/>
</dbReference>
<evidence type="ECO:0000259" key="24">
    <source>
        <dbReference type="Pfam" id="PF14260"/>
    </source>
</evidence>
<evidence type="ECO:0000256" key="11">
    <source>
        <dbReference type="ARBA" id="ARBA00022801"/>
    </source>
</evidence>
<evidence type="ECO:0000256" key="20">
    <source>
        <dbReference type="RuleBase" id="RU000442"/>
    </source>
</evidence>
<accession>A0A0D3J211</accession>
<dbReference type="PaxDb" id="2903-EOD17546"/>
<dbReference type="InterPro" id="IPR006133">
    <property type="entry name" value="DNA-dir_DNA_pol_B_exonuc"/>
</dbReference>
<evidence type="ECO:0000256" key="5">
    <source>
        <dbReference type="ARBA" id="ARBA00022679"/>
    </source>
</evidence>
<dbReference type="Pfam" id="PF03104">
    <property type="entry name" value="DNA_pol_B_exo1"/>
    <property type="match status" value="1"/>
</dbReference>
<dbReference type="GO" id="GO:0043625">
    <property type="term" value="C:delta DNA polymerase complex"/>
    <property type="evidence" value="ECO:0007669"/>
    <property type="project" value="TreeGrafter"/>
</dbReference>
<keyword evidence="5 20" id="KW-0808">Transferase</keyword>
<evidence type="ECO:0000256" key="14">
    <source>
        <dbReference type="ARBA" id="ARBA00022932"/>
    </source>
</evidence>
<dbReference type="OMA" id="CNNCRPR"/>
<keyword evidence="4 20" id="KW-0004">4Fe-4S</keyword>
<dbReference type="Gene3D" id="3.30.342.10">
    <property type="entry name" value="DNA Polymerase, chain B, domain 1"/>
    <property type="match status" value="1"/>
</dbReference>
<evidence type="ECO:0000256" key="10">
    <source>
        <dbReference type="ARBA" id="ARBA00022771"/>
    </source>
</evidence>
<evidence type="ECO:0000256" key="7">
    <source>
        <dbReference type="ARBA" id="ARBA00022705"/>
    </source>
</evidence>
<dbReference type="InterPro" id="IPR006134">
    <property type="entry name" value="DNA-dir_DNA_pol_B_multi_dom"/>
</dbReference>
<dbReference type="GO" id="GO:0006297">
    <property type="term" value="P:nucleotide-excision repair, DNA gap filling"/>
    <property type="evidence" value="ECO:0007669"/>
    <property type="project" value="TreeGrafter"/>
</dbReference>
<keyword evidence="11" id="KW-0378">Hydrolase</keyword>
<keyword evidence="8" id="KW-0540">Nuclease</keyword>
<dbReference type="Pfam" id="PF00136">
    <property type="entry name" value="DNA_pol_B"/>
    <property type="match status" value="2"/>
</dbReference>
<keyword evidence="10 20" id="KW-0863">Zinc-finger</keyword>
<comment type="subcellular location">
    <subcellularLocation>
        <location evidence="2 20">Nucleus</location>
    </subcellularLocation>
</comment>
<evidence type="ECO:0000256" key="8">
    <source>
        <dbReference type="ARBA" id="ARBA00022722"/>
    </source>
</evidence>
<reference evidence="25" key="2">
    <citation type="submission" date="2024-10" db="UniProtKB">
        <authorList>
            <consortium name="EnsemblProtists"/>
        </authorList>
    </citation>
    <scope>IDENTIFICATION</scope>
</reference>
<dbReference type="HOGENOM" id="CLU_000203_2_0_1"/>
<evidence type="ECO:0000256" key="3">
    <source>
        <dbReference type="ARBA" id="ARBA00005755"/>
    </source>
</evidence>
<dbReference type="PANTHER" id="PTHR10322:SF23">
    <property type="entry name" value="DNA POLYMERASE DELTA CATALYTIC SUBUNIT"/>
    <property type="match status" value="1"/>
</dbReference>
<feature type="compositionally biased region" description="Acidic residues" evidence="21">
    <location>
        <begin position="23"/>
        <end position="57"/>
    </location>
</feature>
<dbReference type="InterPro" id="IPR023211">
    <property type="entry name" value="DNA_pol_palm_dom_sf"/>
</dbReference>
<evidence type="ECO:0000256" key="1">
    <source>
        <dbReference type="ARBA" id="ARBA00001966"/>
    </source>
</evidence>
<protein>
    <recommendedName>
        <fullName evidence="20">DNA polymerase</fullName>
        <ecNumber evidence="20">2.7.7.7</ecNumber>
    </recommendedName>
</protein>
<evidence type="ECO:0000256" key="19">
    <source>
        <dbReference type="ARBA" id="ARBA00049244"/>
    </source>
</evidence>
<evidence type="ECO:0000256" key="9">
    <source>
        <dbReference type="ARBA" id="ARBA00022723"/>
    </source>
</evidence>
<dbReference type="InterPro" id="IPR025687">
    <property type="entry name" value="Znf-C4pol"/>
</dbReference>
<dbReference type="Gene3D" id="1.10.287.690">
    <property type="entry name" value="Helix hairpin bin"/>
    <property type="match status" value="1"/>
</dbReference>